<dbReference type="AlphaFoldDB" id="A0A5J5F4Y9"/>
<dbReference type="InParanoid" id="A0A5J5F4Y9"/>
<evidence type="ECO:0000256" key="1">
    <source>
        <dbReference type="SAM" id="MobiDB-lite"/>
    </source>
</evidence>
<evidence type="ECO:0000313" key="2">
    <source>
        <dbReference type="EMBL" id="KAA8911634.1"/>
    </source>
</evidence>
<name>A0A5J5F4Y9_9PEZI</name>
<sequence>MEMDIDTMADESTFNIEGALEAINPNVPRFPPDSARSDRSSSPSFIADETMEVLNFDSSPGVPKTFVRPEDTPIPNLPMSVSSPAPHQRRRLSKTPSPQPAPTPTPSNKEQLALFTALAEYLPATIHLSWKASGEALTITDKRLCPKRDTIEITFLEGYVTGVYMVQNRTVTLAEMQAKGGTWWDRCVPLRKLVLTPLEEFPEKLFALLGVEIE</sequence>
<organism evidence="2 3">
    <name type="scientific">Sphaerosporella brunnea</name>
    <dbReference type="NCBI Taxonomy" id="1250544"/>
    <lineage>
        <taxon>Eukaryota</taxon>
        <taxon>Fungi</taxon>
        <taxon>Dikarya</taxon>
        <taxon>Ascomycota</taxon>
        <taxon>Pezizomycotina</taxon>
        <taxon>Pezizomycetes</taxon>
        <taxon>Pezizales</taxon>
        <taxon>Pyronemataceae</taxon>
        <taxon>Sphaerosporella</taxon>
    </lineage>
</organism>
<evidence type="ECO:0000313" key="3">
    <source>
        <dbReference type="Proteomes" id="UP000326924"/>
    </source>
</evidence>
<dbReference type="EMBL" id="VXIS01000033">
    <property type="protein sequence ID" value="KAA8911634.1"/>
    <property type="molecule type" value="Genomic_DNA"/>
</dbReference>
<feature type="region of interest" description="Disordered" evidence="1">
    <location>
        <begin position="23"/>
        <end position="108"/>
    </location>
</feature>
<gene>
    <name evidence="2" type="ORF">FN846DRAFT_887664</name>
</gene>
<proteinExistence type="predicted"/>
<dbReference type="Proteomes" id="UP000326924">
    <property type="component" value="Unassembled WGS sequence"/>
</dbReference>
<accession>A0A5J5F4Y9</accession>
<protein>
    <submittedName>
        <fullName evidence="2">Uncharacterized protein</fullName>
    </submittedName>
</protein>
<comment type="caution">
    <text evidence="2">The sequence shown here is derived from an EMBL/GenBank/DDBJ whole genome shotgun (WGS) entry which is preliminary data.</text>
</comment>
<keyword evidence="3" id="KW-1185">Reference proteome</keyword>
<reference evidence="2 3" key="1">
    <citation type="submission" date="2019-09" db="EMBL/GenBank/DDBJ databases">
        <title>Draft genome of the ectomycorrhizal ascomycete Sphaerosporella brunnea.</title>
        <authorList>
            <consortium name="DOE Joint Genome Institute"/>
            <person name="Benucci G.M."/>
            <person name="Marozzi G."/>
            <person name="Antonielli L."/>
            <person name="Sanchez S."/>
            <person name="Marco P."/>
            <person name="Wang X."/>
            <person name="Falini L.B."/>
            <person name="Barry K."/>
            <person name="Haridas S."/>
            <person name="Lipzen A."/>
            <person name="Labutti K."/>
            <person name="Grigoriev I.V."/>
            <person name="Murat C."/>
            <person name="Martin F."/>
            <person name="Albertini E."/>
            <person name="Donnini D."/>
            <person name="Bonito G."/>
        </authorList>
    </citation>
    <scope>NUCLEOTIDE SEQUENCE [LARGE SCALE GENOMIC DNA]</scope>
    <source>
        <strain evidence="2 3">Sb_GMNB300</strain>
    </source>
</reference>